<evidence type="ECO:0000256" key="5">
    <source>
        <dbReference type="ARBA" id="ARBA00022692"/>
    </source>
</evidence>
<keyword evidence="5" id="KW-0812">Transmembrane</keyword>
<dbReference type="PANTHER" id="PTHR34501">
    <property type="entry name" value="PROTEIN YDDL-RELATED"/>
    <property type="match status" value="1"/>
</dbReference>
<dbReference type="InterPro" id="IPR001702">
    <property type="entry name" value="Porin_Gram-ve"/>
</dbReference>
<keyword evidence="6 11" id="KW-0732">Signal</keyword>
<dbReference type="SUPFAM" id="SSF56935">
    <property type="entry name" value="Porins"/>
    <property type="match status" value="1"/>
</dbReference>
<dbReference type="GO" id="GO:0009279">
    <property type="term" value="C:cell outer membrane"/>
    <property type="evidence" value="ECO:0007669"/>
    <property type="project" value="UniProtKB-SubCell"/>
</dbReference>
<comment type="caution">
    <text evidence="13">The sequence shown here is derived from an EMBL/GenBank/DDBJ whole genome shotgun (WGS) entry which is preliminary data.</text>
</comment>
<dbReference type="AlphaFoldDB" id="W6M3M8"/>
<proteinExistence type="predicted"/>
<dbReference type="PRINTS" id="PR00182">
    <property type="entry name" value="ECOLNEIPORIN"/>
</dbReference>
<dbReference type="PRINTS" id="PR00184">
    <property type="entry name" value="NEISSPPORIN"/>
</dbReference>
<evidence type="ECO:0000256" key="10">
    <source>
        <dbReference type="ARBA" id="ARBA00023237"/>
    </source>
</evidence>
<sequence>MKNHLVAFAVAASLAAPFAAQADTILYGSARVSLDYSDESNSLFNGDGSWDVFNNSSRLGVLGSEELGGGLSAIYQYEFGVDLTEGGNLESNRPKFVGLKGGFGQISVGTQETPYYHIASVTDIFNTDRSFGSTAFLGGSFNGFSLNTGADRDLGDGALVRLENSIYYTTPDMGGLSIEAMLVANGGSNSTQGRSNDIDLWNIAAKYSGGPFSAGVSYIRLNGDDRVALSNGISVDLDLDQWVASVGFTADPFSIGLIYEQGTLNEFGLLGTARFSPGTPARFGDSDAKNIYLAGEYRFANNTIRAAYGRMDTGLNVLGSDETMDNYLIGYQYDFSKRTRLWVEYIGRSSDSVLYGDQNAVSIGTRVDF</sequence>
<dbReference type="InterPro" id="IPR002299">
    <property type="entry name" value="Porin_Neis"/>
</dbReference>
<dbReference type="Gene3D" id="2.40.160.10">
    <property type="entry name" value="Porin"/>
    <property type="match status" value="1"/>
</dbReference>
<dbReference type="STRING" id="1400863.BN873_270038"/>
<evidence type="ECO:0000256" key="11">
    <source>
        <dbReference type="SAM" id="SignalP"/>
    </source>
</evidence>
<evidence type="ECO:0000256" key="4">
    <source>
        <dbReference type="ARBA" id="ARBA00022452"/>
    </source>
</evidence>
<keyword evidence="3" id="KW-0813">Transport</keyword>
<evidence type="ECO:0000256" key="9">
    <source>
        <dbReference type="ARBA" id="ARBA00023136"/>
    </source>
</evidence>
<accession>W6M3M8</accession>
<dbReference type="GO" id="GO:0046930">
    <property type="term" value="C:pore complex"/>
    <property type="evidence" value="ECO:0007669"/>
    <property type="project" value="UniProtKB-KW"/>
</dbReference>
<dbReference type="GO" id="GO:0015288">
    <property type="term" value="F:porin activity"/>
    <property type="evidence" value="ECO:0007669"/>
    <property type="project" value="UniProtKB-KW"/>
</dbReference>
<feature type="signal peptide" evidence="11">
    <location>
        <begin position="1"/>
        <end position="22"/>
    </location>
</feature>
<dbReference type="EMBL" id="CBTJ020000033">
    <property type="protein sequence ID" value="CDI02242.1"/>
    <property type="molecule type" value="Genomic_DNA"/>
</dbReference>
<evidence type="ECO:0000256" key="1">
    <source>
        <dbReference type="ARBA" id="ARBA00004571"/>
    </source>
</evidence>
<keyword evidence="4" id="KW-1134">Transmembrane beta strand</keyword>
<dbReference type="InterPro" id="IPR050298">
    <property type="entry name" value="Gram-neg_bact_OMP"/>
</dbReference>
<dbReference type="Pfam" id="PF13609">
    <property type="entry name" value="Porin_4"/>
    <property type="match status" value="1"/>
</dbReference>
<keyword evidence="14" id="KW-1185">Reference proteome</keyword>
<evidence type="ECO:0000256" key="3">
    <source>
        <dbReference type="ARBA" id="ARBA00022448"/>
    </source>
</evidence>
<evidence type="ECO:0000259" key="12">
    <source>
        <dbReference type="Pfam" id="PF13609"/>
    </source>
</evidence>
<feature type="domain" description="Porin" evidence="12">
    <location>
        <begin position="9"/>
        <end position="345"/>
    </location>
</feature>
<dbReference type="RefSeq" id="WP_048672203.1">
    <property type="nucleotide sequence ID" value="NZ_CBTJ020000033.1"/>
</dbReference>
<reference evidence="13" key="2">
    <citation type="submission" date="2014-03" db="EMBL/GenBank/DDBJ databases">
        <title>Candidatus Competibacter-lineage genomes retrieved from metagenomes reveal functional metabolic diversity.</title>
        <authorList>
            <person name="McIlroy S.J."/>
            <person name="Albertsen M."/>
            <person name="Andresen E.K."/>
            <person name="Saunders A.M."/>
            <person name="Kristiansen R."/>
            <person name="Stokholm-Bjerregaard M."/>
            <person name="Nielsen K.L."/>
            <person name="Nielsen P.H."/>
        </authorList>
    </citation>
    <scope>NUCLEOTIDE SEQUENCE</scope>
    <source>
        <strain evidence="13">Run_A_D11</strain>
    </source>
</reference>
<evidence type="ECO:0000313" key="14">
    <source>
        <dbReference type="Proteomes" id="UP000035760"/>
    </source>
</evidence>
<protein>
    <recommendedName>
        <fullName evidence="12">Porin domain-containing protein</fullName>
    </recommendedName>
</protein>
<dbReference type="CDD" id="cd00342">
    <property type="entry name" value="gram_neg_porins"/>
    <property type="match status" value="1"/>
</dbReference>
<evidence type="ECO:0000256" key="8">
    <source>
        <dbReference type="ARBA" id="ARBA00023114"/>
    </source>
</evidence>
<name>W6M3M8_9GAMM</name>
<dbReference type="InterPro" id="IPR033900">
    <property type="entry name" value="Gram_neg_porin_domain"/>
</dbReference>
<dbReference type="Proteomes" id="UP000035760">
    <property type="component" value="Unassembled WGS sequence"/>
</dbReference>
<organism evidence="13 14">
    <name type="scientific">Candidatus Competibacter denitrificans Run_A_D11</name>
    <dbReference type="NCBI Taxonomy" id="1400863"/>
    <lineage>
        <taxon>Bacteria</taxon>
        <taxon>Pseudomonadati</taxon>
        <taxon>Pseudomonadota</taxon>
        <taxon>Gammaproteobacteria</taxon>
        <taxon>Candidatus Competibacteraceae</taxon>
        <taxon>Candidatus Competibacter</taxon>
    </lineage>
</organism>
<comment type="subcellular location">
    <subcellularLocation>
        <location evidence="1">Cell outer membrane</location>
        <topology evidence="1">Multi-pass membrane protein</topology>
    </subcellularLocation>
</comment>
<dbReference type="InterPro" id="IPR023614">
    <property type="entry name" value="Porin_dom_sf"/>
</dbReference>
<dbReference type="OrthoDB" id="8173690at2"/>
<keyword evidence="8" id="KW-0626">Porin</keyword>
<dbReference type="PANTHER" id="PTHR34501:SF9">
    <property type="entry name" value="MAJOR OUTER MEMBRANE PROTEIN P.IA"/>
    <property type="match status" value="1"/>
</dbReference>
<feature type="chain" id="PRO_5004878640" description="Porin domain-containing protein" evidence="11">
    <location>
        <begin position="23"/>
        <end position="369"/>
    </location>
</feature>
<evidence type="ECO:0000313" key="13">
    <source>
        <dbReference type="EMBL" id="CDI02242.1"/>
    </source>
</evidence>
<keyword evidence="7" id="KW-0406">Ion transport</keyword>
<keyword evidence="9" id="KW-0472">Membrane</keyword>
<gene>
    <name evidence="13" type="ORF">BN873_270038</name>
</gene>
<keyword evidence="10" id="KW-0998">Cell outer membrane</keyword>
<reference evidence="13" key="1">
    <citation type="submission" date="2013-07" db="EMBL/GenBank/DDBJ databases">
        <authorList>
            <person name="McIlroy S."/>
        </authorList>
    </citation>
    <scope>NUCLEOTIDE SEQUENCE [LARGE SCALE GENOMIC DNA]</scope>
    <source>
        <strain evidence="13">Run_A_D11</strain>
    </source>
</reference>
<evidence type="ECO:0000256" key="6">
    <source>
        <dbReference type="ARBA" id="ARBA00022729"/>
    </source>
</evidence>
<comment type="subunit">
    <text evidence="2">Homotrimer.</text>
</comment>
<evidence type="ECO:0000256" key="2">
    <source>
        <dbReference type="ARBA" id="ARBA00011233"/>
    </source>
</evidence>
<dbReference type="GO" id="GO:0034220">
    <property type="term" value="P:monoatomic ion transmembrane transport"/>
    <property type="evidence" value="ECO:0007669"/>
    <property type="project" value="InterPro"/>
</dbReference>
<evidence type="ECO:0000256" key="7">
    <source>
        <dbReference type="ARBA" id="ARBA00023065"/>
    </source>
</evidence>